<dbReference type="AlphaFoldDB" id="A0A964WT59"/>
<dbReference type="OrthoDB" id="9788260at2"/>
<protein>
    <submittedName>
        <fullName evidence="2">Alpha/beta hydrolase</fullName>
    </submittedName>
</protein>
<comment type="caution">
    <text evidence="2">The sequence shown here is derived from an EMBL/GenBank/DDBJ whole genome shotgun (WGS) entry which is preliminary data.</text>
</comment>
<sequence length="318" mass="34541">MELVDIPSNPVPEGAVAGRALAPDGTRIRYARWPVAVHPGRGTVLLLQGRGEFIEKYFETIVDLRRRGFAVVTFDWRGQGGSDRLLRDGRKGHVRAFEDYVGDLMTVMRTVVLADCPPPYHVLAHSTGGAVALLAAERLRTQIERMVLSAPLVGLHGSGRVAQSAALVLDRIGFRRSYLPGGGATLVTSQPFEQNVVTSDRDRYCRATEIIEHEPALGTGSPTIGWAAAAIRACRLFETRHFAMRVPMPVLFVLAGADAVVSNVAAERLAARVKTIVTVRVPGARHELLMERDPFRDQFLAAFDAFVLDARGGGAARG</sequence>
<reference evidence="2" key="1">
    <citation type="submission" date="2019-03" db="EMBL/GenBank/DDBJ databases">
        <title>Afifella sp. nov., isolated from activated sludge.</title>
        <authorList>
            <person name="Li Q."/>
            <person name="Liu Y."/>
        </authorList>
    </citation>
    <scope>NUCLEOTIDE SEQUENCE</scope>
    <source>
        <strain evidence="2">L72</strain>
    </source>
</reference>
<dbReference type="Proteomes" id="UP000773614">
    <property type="component" value="Unassembled WGS sequence"/>
</dbReference>
<feature type="domain" description="Serine aminopeptidase S33" evidence="1">
    <location>
        <begin position="41"/>
        <end position="293"/>
    </location>
</feature>
<dbReference type="EMBL" id="SPKJ01000019">
    <property type="protein sequence ID" value="MYZ47692.1"/>
    <property type="molecule type" value="Genomic_DNA"/>
</dbReference>
<dbReference type="GO" id="GO:0016787">
    <property type="term" value="F:hydrolase activity"/>
    <property type="evidence" value="ECO:0007669"/>
    <property type="project" value="UniProtKB-KW"/>
</dbReference>
<name>A0A964WT59_9HYPH</name>
<evidence type="ECO:0000259" key="1">
    <source>
        <dbReference type="Pfam" id="PF12146"/>
    </source>
</evidence>
<organism evidence="2 3">
    <name type="scientific">Propylenella binzhouense</name>
    <dbReference type="NCBI Taxonomy" id="2555902"/>
    <lineage>
        <taxon>Bacteria</taxon>
        <taxon>Pseudomonadati</taxon>
        <taxon>Pseudomonadota</taxon>
        <taxon>Alphaproteobacteria</taxon>
        <taxon>Hyphomicrobiales</taxon>
        <taxon>Propylenellaceae</taxon>
        <taxon>Propylenella</taxon>
    </lineage>
</organism>
<dbReference type="InterPro" id="IPR051044">
    <property type="entry name" value="MAG_DAG_Lipase"/>
</dbReference>
<evidence type="ECO:0000313" key="3">
    <source>
        <dbReference type="Proteomes" id="UP000773614"/>
    </source>
</evidence>
<keyword evidence="2" id="KW-0378">Hydrolase</keyword>
<proteinExistence type="predicted"/>
<evidence type="ECO:0000313" key="2">
    <source>
        <dbReference type="EMBL" id="MYZ47692.1"/>
    </source>
</evidence>
<keyword evidence="3" id="KW-1185">Reference proteome</keyword>
<dbReference type="Gene3D" id="3.40.50.1820">
    <property type="entry name" value="alpha/beta hydrolase"/>
    <property type="match status" value="1"/>
</dbReference>
<gene>
    <name evidence="2" type="ORF">E4O86_08200</name>
</gene>
<dbReference type="InterPro" id="IPR022742">
    <property type="entry name" value="Hydrolase_4"/>
</dbReference>
<dbReference type="SUPFAM" id="SSF53474">
    <property type="entry name" value="alpha/beta-Hydrolases"/>
    <property type="match status" value="1"/>
</dbReference>
<accession>A0A964WT59</accession>
<dbReference type="InterPro" id="IPR029058">
    <property type="entry name" value="AB_hydrolase_fold"/>
</dbReference>
<dbReference type="Pfam" id="PF12146">
    <property type="entry name" value="Hydrolase_4"/>
    <property type="match status" value="1"/>
</dbReference>
<dbReference type="PANTHER" id="PTHR11614">
    <property type="entry name" value="PHOSPHOLIPASE-RELATED"/>
    <property type="match status" value="1"/>
</dbReference>